<sequence length="64" mass="7410">MALWTSWAVSRASGNTQGVDRRDTTRHRLVTCGPAVGQRPFEPFFRERVVLISSYMHRELLESF</sequence>
<dbReference type="GeneID" id="24140298"/>
<protein>
    <submittedName>
        <fullName evidence="1">Uncharacterized protein</fullName>
    </submittedName>
</protein>
<dbReference type="AlphaFoldDB" id="A0A067CYI1"/>
<keyword evidence="2" id="KW-1185">Reference proteome</keyword>
<evidence type="ECO:0000313" key="2">
    <source>
        <dbReference type="Proteomes" id="UP000030745"/>
    </source>
</evidence>
<dbReference type="Proteomes" id="UP000030745">
    <property type="component" value="Unassembled WGS sequence"/>
</dbReference>
<dbReference type="KEGG" id="spar:SPRG_18796"/>
<name>A0A067CYI1_SAPPC</name>
<proteinExistence type="predicted"/>
<evidence type="ECO:0000313" key="1">
    <source>
        <dbReference type="EMBL" id="KDO35563.1"/>
    </source>
</evidence>
<gene>
    <name evidence="1" type="ORF">SPRG_18796</name>
</gene>
<reference evidence="1 2" key="1">
    <citation type="journal article" date="2013" name="PLoS Genet.">
        <title>Distinctive expansion of potential virulence genes in the genome of the oomycete fish pathogen Saprolegnia parasitica.</title>
        <authorList>
            <person name="Jiang R.H."/>
            <person name="de Bruijn I."/>
            <person name="Haas B.J."/>
            <person name="Belmonte R."/>
            <person name="Lobach L."/>
            <person name="Christie J."/>
            <person name="van den Ackerveken G."/>
            <person name="Bottin A."/>
            <person name="Bulone V."/>
            <person name="Diaz-Moreno S.M."/>
            <person name="Dumas B."/>
            <person name="Fan L."/>
            <person name="Gaulin E."/>
            <person name="Govers F."/>
            <person name="Grenville-Briggs L.J."/>
            <person name="Horner N.R."/>
            <person name="Levin J.Z."/>
            <person name="Mammella M."/>
            <person name="Meijer H.J."/>
            <person name="Morris P."/>
            <person name="Nusbaum C."/>
            <person name="Oome S."/>
            <person name="Phillips A.J."/>
            <person name="van Rooyen D."/>
            <person name="Rzeszutek E."/>
            <person name="Saraiva M."/>
            <person name="Secombes C.J."/>
            <person name="Seidl M.F."/>
            <person name="Snel B."/>
            <person name="Stassen J.H."/>
            <person name="Sykes S."/>
            <person name="Tripathy S."/>
            <person name="van den Berg H."/>
            <person name="Vega-Arreguin J.C."/>
            <person name="Wawra S."/>
            <person name="Young S.K."/>
            <person name="Zeng Q."/>
            <person name="Dieguez-Uribeondo J."/>
            <person name="Russ C."/>
            <person name="Tyler B.M."/>
            <person name="van West P."/>
        </authorList>
    </citation>
    <scope>NUCLEOTIDE SEQUENCE [LARGE SCALE GENOMIC DNA]</scope>
    <source>
        <strain evidence="1 2">CBS 223.65</strain>
    </source>
</reference>
<organism evidence="1 2">
    <name type="scientific">Saprolegnia parasitica (strain CBS 223.65)</name>
    <dbReference type="NCBI Taxonomy" id="695850"/>
    <lineage>
        <taxon>Eukaryota</taxon>
        <taxon>Sar</taxon>
        <taxon>Stramenopiles</taxon>
        <taxon>Oomycota</taxon>
        <taxon>Saprolegniomycetes</taxon>
        <taxon>Saprolegniales</taxon>
        <taxon>Saprolegniaceae</taxon>
        <taxon>Saprolegnia</taxon>
    </lineage>
</organism>
<dbReference type="VEuPathDB" id="FungiDB:SPRG_18796"/>
<dbReference type="EMBL" id="KK583189">
    <property type="protein sequence ID" value="KDO35563.1"/>
    <property type="molecule type" value="Genomic_DNA"/>
</dbReference>
<accession>A0A067CYI1</accession>
<dbReference type="RefSeq" id="XP_012194018.1">
    <property type="nucleotide sequence ID" value="XM_012338628.1"/>
</dbReference>